<keyword evidence="4" id="KW-1185">Reference proteome</keyword>
<reference evidence="3 4" key="1">
    <citation type="submission" date="2019-09" db="EMBL/GenBank/DDBJ databases">
        <title>Salinarimonas rosea gen. nov., sp. nov., a new member of the a-2 subgroup of the Proteobacteria.</title>
        <authorList>
            <person name="Liu J."/>
        </authorList>
    </citation>
    <scope>NUCLEOTIDE SEQUENCE [LARGE SCALE GENOMIC DNA]</scope>
    <source>
        <strain evidence="3 4">BN140002</strain>
    </source>
</reference>
<feature type="compositionally biased region" description="Basic and acidic residues" evidence="1">
    <location>
        <begin position="128"/>
        <end position="141"/>
    </location>
</feature>
<feature type="compositionally biased region" description="Basic and acidic residues" evidence="1">
    <location>
        <begin position="49"/>
        <end position="62"/>
    </location>
</feature>
<dbReference type="AlphaFoldDB" id="A0A5B2VEB3"/>
<keyword evidence="2" id="KW-0812">Transmembrane</keyword>
<evidence type="ECO:0000256" key="2">
    <source>
        <dbReference type="SAM" id="Phobius"/>
    </source>
</evidence>
<protein>
    <submittedName>
        <fullName evidence="3">Histidine kinase</fullName>
    </submittedName>
</protein>
<evidence type="ECO:0000256" key="1">
    <source>
        <dbReference type="SAM" id="MobiDB-lite"/>
    </source>
</evidence>
<feature type="region of interest" description="Disordered" evidence="1">
    <location>
        <begin position="41"/>
        <end position="160"/>
    </location>
</feature>
<feature type="transmembrane region" description="Helical" evidence="2">
    <location>
        <begin position="207"/>
        <end position="228"/>
    </location>
</feature>
<feature type="region of interest" description="Disordered" evidence="1">
    <location>
        <begin position="174"/>
        <end position="201"/>
    </location>
</feature>
<feature type="region of interest" description="Disordered" evidence="1">
    <location>
        <begin position="239"/>
        <end position="282"/>
    </location>
</feature>
<name>A0A5B2VEB3_9HYPH</name>
<comment type="caution">
    <text evidence="3">The sequence shown here is derived from an EMBL/GenBank/DDBJ whole genome shotgun (WGS) entry which is preliminary data.</text>
</comment>
<dbReference type="Proteomes" id="UP000323142">
    <property type="component" value="Unassembled WGS sequence"/>
</dbReference>
<dbReference type="OrthoDB" id="8442940at2"/>
<feature type="compositionally biased region" description="Pro residues" evidence="1">
    <location>
        <begin position="71"/>
        <end position="127"/>
    </location>
</feature>
<keyword evidence="3" id="KW-0418">Kinase</keyword>
<feature type="compositionally biased region" description="Pro residues" evidence="1">
    <location>
        <begin position="143"/>
        <end position="154"/>
    </location>
</feature>
<dbReference type="GO" id="GO:0016301">
    <property type="term" value="F:kinase activity"/>
    <property type="evidence" value="ECO:0007669"/>
    <property type="project" value="UniProtKB-KW"/>
</dbReference>
<evidence type="ECO:0000313" key="3">
    <source>
        <dbReference type="EMBL" id="KAA2236762.1"/>
    </source>
</evidence>
<keyword evidence="2" id="KW-1133">Transmembrane helix</keyword>
<sequence length="469" mass="49491">MADYQPLLQRAVEALSDRSPEMRRAVYERARTALLEQLRSLDPPLSDEDISRERRALDDAIGRIETGYGPAPEPAPAPSPPPPRAPAPPPPAPPQVPPPAAAPPAAATPPAPTPVVPPPRPAPMPPKPRVERAADPRHDLPEAAPPPEVVPPGTPFHLPERRRPAAFDDLVKQQTTDAEGAAEAQTRERPRIDAARRGGSGAGRIRSVVLGLVILTVVGAIAVAAWLLRVEPDAAGDEAPVAEAAPAPETAGKAGDRLGAVDRPPAAGAPAAPAAATPPPRSGDVAVAQRAILYEETPGNPQAPKATGGRALWRLDAVPAGQGQPLATAVRANVEIPEANLNVSLLMRRNTDPTLPASHTIELTFNTGNDATRVVRDVALLQMKNEEVVRGAPIAGLPVPVRDNLFLIGLSSIPSDMERNKDLLLRRNWIDLPVRLASGQRAIISFEKGVSGDQVLAEAFRQWGDAPVR</sequence>
<evidence type="ECO:0000313" key="4">
    <source>
        <dbReference type="Proteomes" id="UP000323142"/>
    </source>
</evidence>
<feature type="compositionally biased region" description="Low complexity" evidence="1">
    <location>
        <begin position="264"/>
        <end position="275"/>
    </location>
</feature>
<gene>
    <name evidence="3" type="ORF">F0L46_13415</name>
</gene>
<organism evidence="3 4">
    <name type="scientific">Salinarimonas soli</name>
    <dbReference type="NCBI Taxonomy" id="1638099"/>
    <lineage>
        <taxon>Bacteria</taxon>
        <taxon>Pseudomonadati</taxon>
        <taxon>Pseudomonadota</taxon>
        <taxon>Alphaproteobacteria</taxon>
        <taxon>Hyphomicrobiales</taxon>
        <taxon>Salinarimonadaceae</taxon>
        <taxon>Salinarimonas</taxon>
    </lineage>
</organism>
<reference evidence="3 4" key="2">
    <citation type="submission" date="2019-09" db="EMBL/GenBank/DDBJ databases">
        <authorList>
            <person name="Jin C."/>
        </authorList>
    </citation>
    <scope>NUCLEOTIDE SEQUENCE [LARGE SCALE GENOMIC DNA]</scope>
    <source>
        <strain evidence="3 4">BN140002</strain>
    </source>
</reference>
<proteinExistence type="predicted"/>
<feature type="compositionally biased region" description="Basic and acidic residues" evidence="1">
    <location>
        <begin position="185"/>
        <end position="196"/>
    </location>
</feature>
<keyword evidence="3" id="KW-0808">Transferase</keyword>
<feature type="compositionally biased region" description="Low complexity" evidence="1">
    <location>
        <begin position="239"/>
        <end position="253"/>
    </location>
</feature>
<accession>A0A5B2VEB3</accession>
<keyword evidence="2" id="KW-0472">Membrane</keyword>
<dbReference type="EMBL" id="VUOA01000023">
    <property type="protein sequence ID" value="KAA2236762.1"/>
    <property type="molecule type" value="Genomic_DNA"/>
</dbReference>